<dbReference type="InterPro" id="IPR037104">
    <property type="entry name" value="Annexin_sf"/>
</dbReference>
<feature type="compositionally biased region" description="Polar residues" evidence="3">
    <location>
        <begin position="112"/>
        <end position="126"/>
    </location>
</feature>
<reference evidence="4 5" key="1">
    <citation type="journal article" date="2013" name="PLoS Genet.">
        <title>The genome and development-dependent transcriptomes of Pyronema confluens: a window into fungal evolution.</title>
        <authorList>
            <person name="Traeger S."/>
            <person name="Altegoer F."/>
            <person name="Freitag M."/>
            <person name="Gabaldon T."/>
            <person name="Kempken F."/>
            <person name="Kumar A."/>
            <person name="Marcet-Houben M."/>
            <person name="Poggeler S."/>
            <person name="Stajich J.E."/>
            <person name="Nowrousian M."/>
        </authorList>
    </citation>
    <scope>NUCLEOTIDE SEQUENCE [LARGE SCALE GENOMIC DNA]</scope>
    <source>
        <strain evidence="5">CBS 100304</strain>
        <tissue evidence="4">Vegetative mycelium</tissue>
    </source>
</reference>
<evidence type="ECO:0000256" key="2">
    <source>
        <dbReference type="ARBA" id="ARBA00023216"/>
    </source>
</evidence>
<evidence type="ECO:0000313" key="5">
    <source>
        <dbReference type="Proteomes" id="UP000018144"/>
    </source>
</evidence>
<organism evidence="4 5">
    <name type="scientific">Pyronema omphalodes (strain CBS 100304)</name>
    <name type="common">Pyronema confluens</name>
    <dbReference type="NCBI Taxonomy" id="1076935"/>
    <lineage>
        <taxon>Eukaryota</taxon>
        <taxon>Fungi</taxon>
        <taxon>Dikarya</taxon>
        <taxon>Ascomycota</taxon>
        <taxon>Pezizomycotina</taxon>
        <taxon>Pezizomycetes</taxon>
        <taxon>Pezizales</taxon>
        <taxon>Pyronemataceae</taxon>
        <taxon>Pyronema</taxon>
    </lineage>
</organism>
<dbReference type="GO" id="GO:0005544">
    <property type="term" value="F:calcium-dependent phospholipid binding"/>
    <property type="evidence" value="ECO:0007669"/>
    <property type="project" value="InterPro"/>
</dbReference>
<dbReference type="GO" id="GO:0001786">
    <property type="term" value="F:phosphatidylserine binding"/>
    <property type="evidence" value="ECO:0007669"/>
    <property type="project" value="TreeGrafter"/>
</dbReference>
<protein>
    <submittedName>
        <fullName evidence="4">Similar to Annexin A11 acc. no. P97384</fullName>
    </submittedName>
</protein>
<name>U4LU08_PYROM</name>
<keyword evidence="5" id="KW-1185">Reference proteome</keyword>
<keyword evidence="2" id="KW-0041">Annexin</keyword>
<feature type="compositionally biased region" description="Low complexity" evidence="3">
    <location>
        <begin position="127"/>
        <end position="142"/>
    </location>
</feature>
<feature type="compositionally biased region" description="Acidic residues" evidence="3">
    <location>
        <begin position="57"/>
        <end position="66"/>
    </location>
</feature>
<dbReference type="EMBL" id="HF935560">
    <property type="protein sequence ID" value="CCX31256.1"/>
    <property type="molecule type" value="Genomic_DNA"/>
</dbReference>
<dbReference type="InterPro" id="IPR018502">
    <property type="entry name" value="Annexin_repeat"/>
</dbReference>
<feature type="compositionally biased region" description="Pro residues" evidence="3">
    <location>
        <begin position="380"/>
        <end position="395"/>
    </location>
</feature>
<dbReference type="STRING" id="1076935.U4LU08"/>
<dbReference type="eggNOG" id="KOG0819">
    <property type="taxonomic scope" value="Eukaryota"/>
</dbReference>
<dbReference type="AlphaFoldDB" id="U4LU08"/>
<gene>
    <name evidence="4" type="ORF">PCON_10387</name>
</gene>
<dbReference type="SUPFAM" id="SSF47874">
    <property type="entry name" value="Annexin"/>
    <property type="match status" value="1"/>
</dbReference>
<evidence type="ECO:0000313" key="4">
    <source>
        <dbReference type="EMBL" id="CCX31256.1"/>
    </source>
</evidence>
<dbReference type="GO" id="GO:0005509">
    <property type="term" value="F:calcium ion binding"/>
    <property type="evidence" value="ECO:0007669"/>
    <property type="project" value="InterPro"/>
</dbReference>
<dbReference type="GO" id="GO:0012506">
    <property type="term" value="C:vesicle membrane"/>
    <property type="evidence" value="ECO:0007669"/>
    <property type="project" value="TreeGrafter"/>
</dbReference>
<dbReference type="PROSITE" id="PS51897">
    <property type="entry name" value="ANNEXIN_2"/>
    <property type="match status" value="1"/>
</dbReference>
<evidence type="ECO:0000256" key="1">
    <source>
        <dbReference type="ARBA" id="ARBA00022737"/>
    </source>
</evidence>
<sequence>MPKPDRNTAEYAAYKAARRAQKLREENERDARESLNVSPRNRSRSRSRGRYERHDSEDEEGSEDESELSRNSGKRSQSRSPPTDSRNGEQTARSVGGVPHGALKPSTYGYGHSQSASAPSVTTNYNGQVPLPVGLAPPVGLPFTGSHPNSPLVAPYSGPPPIGTTYYPTAGPGSNHSSPHPTVSAPSLPAPYPGQGRPALQSVFQYQTDGPNIGPKPYGGDPSPPPQLDPNHPGLMPGEGAGKVYPPGQAPQQWNNTDYYAHVLSDQAASMSLHHSIAVTSSSGVKINENGPGRLSGGSLGKKVSNKLGNLSIPGFSGNGSAGTSSAHGTYASIQPVSGPSLTIPGYGNSMTVGAPSGAFPPPSPALQPYHGTYQSISPMPSPIFNPSSGPPHSPPRFSASGSISAGKHQASGSFSLGPPAYPKPQHGHSASLGSVGAHSRPSYNGESNNPSYNPAVAPGQVTPYHPPARSDSDSEPETEKKPKKPVAVYNPLPDAQRLLQELKHTFTRPQTEPLIDILPTLTIPQLSALKREYKKIYNSVNLAKHIKSVFTTSTPFGKLVFAVALGPYESEAWFANSWYQKKETRNELLIESLMGKSNIDTAAIKAAFRDAKYGGSLEKAVAEELMADKFRLAVMTQLSCTRMEKEERVYLDDVARDVEKLNSILERPSGGETEMIGIIVQRNDLALVEISLQYKKKFGRDLAKDIRKHSKNLAGETLLHVLAGALDKPLRDAKLLDQAITAAVEQGREDLLITRACRMHWEVKHLNRVKRAFKKKFRISVGERILHATKGSYREFLLRMLRED</sequence>
<evidence type="ECO:0000256" key="3">
    <source>
        <dbReference type="SAM" id="MobiDB-lite"/>
    </source>
</evidence>
<dbReference type="PANTHER" id="PTHR10502:SF107">
    <property type="entry name" value="ANNEXIN ANXC4 (AFU_ORTHOLOGUE AFUA_3G07020)"/>
    <property type="match status" value="1"/>
</dbReference>
<proteinExistence type="predicted"/>
<feature type="region of interest" description="Disordered" evidence="3">
    <location>
        <begin position="1"/>
        <end position="249"/>
    </location>
</feature>
<dbReference type="GO" id="GO:0005886">
    <property type="term" value="C:plasma membrane"/>
    <property type="evidence" value="ECO:0007669"/>
    <property type="project" value="TreeGrafter"/>
</dbReference>
<feature type="compositionally biased region" description="Basic and acidic residues" evidence="3">
    <location>
        <begin position="469"/>
        <end position="481"/>
    </location>
</feature>
<feature type="compositionally biased region" description="Polar residues" evidence="3">
    <location>
        <begin position="174"/>
        <end position="185"/>
    </location>
</feature>
<feature type="compositionally biased region" description="Polar residues" evidence="3">
    <location>
        <begin position="442"/>
        <end position="453"/>
    </location>
</feature>
<feature type="compositionally biased region" description="Basic and acidic residues" evidence="3">
    <location>
        <begin position="22"/>
        <end position="33"/>
    </location>
</feature>
<dbReference type="PANTHER" id="PTHR10502">
    <property type="entry name" value="ANNEXIN"/>
    <property type="match status" value="1"/>
</dbReference>
<dbReference type="GO" id="GO:0005737">
    <property type="term" value="C:cytoplasm"/>
    <property type="evidence" value="ECO:0007669"/>
    <property type="project" value="TreeGrafter"/>
</dbReference>
<dbReference type="OrthoDB" id="2134400at2759"/>
<feature type="region of interest" description="Disordered" evidence="3">
    <location>
        <begin position="358"/>
        <end position="491"/>
    </location>
</feature>
<dbReference type="GO" id="GO:0005634">
    <property type="term" value="C:nucleus"/>
    <property type="evidence" value="ECO:0007669"/>
    <property type="project" value="TreeGrafter"/>
</dbReference>
<dbReference type="Proteomes" id="UP000018144">
    <property type="component" value="Unassembled WGS sequence"/>
</dbReference>
<feature type="compositionally biased region" description="Polar residues" evidence="3">
    <location>
        <begin position="78"/>
        <end position="93"/>
    </location>
</feature>
<feature type="compositionally biased region" description="Low complexity" evidence="3">
    <location>
        <begin position="163"/>
        <end position="173"/>
    </location>
</feature>
<dbReference type="Gene3D" id="1.10.220.10">
    <property type="entry name" value="Annexin"/>
    <property type="match status" value="4"/>
</dbReference>
<keyword evidence="1" id="KW-0677">Repeat</keyword>
<accession>U4LU08</accession>